<feature type="transmembrane region" description="Helical" evidence="1">
    <location>
        <begin position="79"/>
        <end position="98"/>
    </location>
</feature>
<organism evidence="2 3">
    <name type="scientific">Haloprofundus marisrubri</name>
    <dbReference type="NCBI Taxonomy" id="1514971"/>
    <lineage>
        <taxon>Archaea</taxon>
        <taxon>Methanobacteriati</taxon>
        <taxon>Methanobacteriota</taxon>
        <taxon>Stenosarchaea group</taxon>
        <taxon>Halobacteria</taxon>
        <taxon>Halobacteriales</taxon>
        <taxon>Haloferacaceae</taxon>
        <taxon>Haloprofundus</taxon>
    </lineage>
</organism>
<dbReference type="STRING" id="1514971.AUR64_06280"/>
<accession>A0A0W1RBM4</accession>
<sequence>MATETATGLSSHMRGVTVTTLSCLAGIGAAVTSGIVVGTTIDDAANRLSLAVFGAFVLVQFPLLRLVGVDMDGFGAKDYLYVVFMTFALWFISYTVFLSTGVSF</sequence>
<dbReference type="OrthoDB" id="50040at2157"/>
<dbReference type="RefSeq" id="WP_058580593.1">
    <property type="nucleotide sequence ID" value="NZ_LOPU01000016.1"/>
</dbReference>
<keyword evidence="1" id="KW-0812">Transmembrane</keyword>
<gene>
    <name evidence="2" type="ORF">AUR64_06280</name>
</gene>
<evidence type="ECO:0000256" key="1">
    <source>
        <dbReference type="SAM" id="Phobius"/>
    </source>
</evidence>
<feature type="transmembrane region" description="Helical" evidence="1">
    <location>
        <begin position="21"/>
        <end position="41"/>
    </location>
</feature>
<keyword evidence="1" id="KW-0472">Membrane</keyword>
<dbReference type="EMBL" id="LOPU01000016">
    <property type="protein sequence ID" value="KTG10795.1"/>
    <property type="molecule type" value="Genomic_DNA"/>
</dbReference>
<proteinExistence type="predicted"/>
<dbReference type="InterPro" id="IPR043941">
    <property type="entry name" value="EMC6-arch"/>
</dbReference>
<dbReference type="AlphaFoldDB" id="A0A0W1RBM4"/>
<keyword evidence="1" id="KW-1133">Transmembrane helix</keyword>
<dbReference type="Proteomes" id="UP000054387">
    <property type="component" value="Unassembled WGS sequence"/>
</dbReference>
<name>A0A0W1RBM4_9EURY</name>
<dbReference type="Pfam" id="PF19094">
    <property type="entry name" value="EMC6_arch"/>
    <property type="match status" value="1"/>
</dbReference>
<reference evidence="2 3" key="1">
    <citation type="submission" date="2015-12" db="EMBL/GenBank/DDBJ databases">
        <title>Haloprofundus marisrubri gen. nov., sp. nov., an extremely halophilic archaeon isolated from the Discovery deep brine-seawater interface in the Red Sea.</title>
        <authorList>
            <person name="Zhang G."/>
            <person name="Stingl U."/>
            <person name="Rashid M."/>
        </authorList>
    </citation>
    <scope>NUCLEOTIDE SEQUENCE [LARGE SCALE GENOMIC DNA]</scope>
    <source>
        <strain evidence="2 3">SB9</strain>
    </source>
</reference>
<evidence type="ECO:0000313" key="2">
    <source>
        <dbReference type="EMBL" id="KTG10795.1"/>
    </source>
</evidence>
<evidence type="ECO:0000313" key="3">
    <source>
        <dbReference type="Proteomes" id="UP000054387"/>
    </source>
</evidence>
<protein>
    <submittedName>
        <fullName evidence="2">Uncharacterized protein</fullName>
    </submittedName>
</protein>
<feature type="transmembrane region" description="Helical" evidence="1">
    <location>
        <begin position="47"/>
        <end position="67"/>
    </location>
</feature>
<comment type="caution">
    <text evidence="2">The sequence shown here is derived from an EMBL/GenBank/DDBJ whole genome shotgun (WGS) entry which is preliminary data.</text>
</comment>
<keyword evidence="3" id="KW-1185">Reference proteome</keyword>